<evidence type="ECO:0000313" key="1">
    <source>
        <dbReference type="EMBL" id="TGL17044.1"/>
    </source>
</evidence>
<name>A0ABY2LX15_9LEPT</name>
<dbReference type="Proteomes" id="UP000298200">
    <property type="component" value="Unassembled WGS sequence"/>
</dbReference>
<reference evidence="2" key="1">
    <citation type="journal article" date="2019" name="PLoS Negl. Trop. Dis.">
        <title>Revisiting the worldwide diversity of Leptospira species in the environment.</title>
        <authorList>
            <person name="Vincent A.T."/>
            <person name="Schiettekatte O."/>
            <person name="Bourhy P."/>
            <person name="Veyrier F.J."/>
            <person name="Picardeau M."/>
        </authorList>
    </citation>
    <scope>NUCLEOTIDE SEQUENCE [LARGE SCALE GENOMIC DNA]</scope>
    <source>
        <strain evidence="2">201800272</strain>
    </source>
</reference>
<sequence length="349" mass="42166">MQNKEWFLIRFFLLFVFSVFLSAPLYSQWFGKETSFETIWNEFQKEPSLHSIAFKKETYPILREIETKQEEEFQYYQNLCKSNEIRDLSEILKQISFYDALLHIRRCAEGKKEDLLPIEKDSKKRIFDLILFPKLEILPNEITNDEIYSLVRELLREWEKTVYLFSNFYKPHEVLFLGKEREYSLTMNRILYSEMPESKRKTLLLRLLQDIKSHQKSTYQLFYYSNQNPWNLKTLKLENEKSKSIFLEILKLWKLDPIFSNTQRTQLNDLEICLAKIPSDQTKIRIFGFFGFFHDYGRFGYENQIGAFGSNQTRLQYIHQTLFQSHHFQKRLENVMISCKNSVESQKEL</sequence>
<evidence type="ECO:0000313" key="2">
    <source>
        <dbReference type="Proteomes" id="UP000298200"/>
    </source>
</evidence>
<accession>A0ABY2LX15</accession>
<comment type="caution">
    <text evidence="1">The sequence shown here is derived from an EMBL/GenBank/DDBJ whole genome shotgun (WGS) entry which is preliminary data.</text>
</comment>
<organism evidence="1 2">
    <name type="scientific">Leptospira yanagawae</name>
    <dbReference type="NCBI Taxonomy" id="293069"/>
    <lineage>
        <taxon>Bacteria</taxon>
        <taxon>Pseudomonadati</taxon>
        <taxon>Spirochaetota</taxon>
        <taxon>Spirochaetia</taxon>
        <taxon>Leptospirales</taxon>
        <taxon>Leptospiraceae</taxon>
        <taxon>Leptospira</taxon>
    </lineage>
</organism>
<dbReference type="EMBL" id="RQFU01000026">
    <property type="protein sequence ID" value="TGL17044.1"/>
    <property type="molecule type" value="Genomic_DNA"/>
</dbReference>
<gene>
    <name evidence="1" type="ORF">EHQ46_17610</name>
</gene>
<protein>
    <submittedName>
        <fullName evidence="1">Uncharacterized protein</fullName>
    </submittedName>
</protein>
<proteinExistence type="predicted"/>
<keyword evidence="2" id="KW-1185">Reference proteome</keyword>